<name>A0AAV2SEI5_MEGNR</name>
<dbReference type="InterPro" id="IPR027417">
    <property type="entry name" value="P-loop_NTPase"/>
</dbReference>
<dbReference type="AlphaFoldDB" id="A0AAV2SEI5"/>
<evidence type="ECO:0000313" key="1">
    <source>
        <dbReference type="EMBL" id="CAL4190531.1"/>
    </source>
</evidence>
<gene>
    <name evidence="1" type="ORF">MNOR_LOCUS36467</name>
</gene>
<dbReference type="Gene3D" id="3.40.50.300">
    <property type="entry name" value="P-loop containing nucleotide triphosphate hydrolases"/>
    <property type="match status" value="1"/>
</dbReference>
<reference evidence="1 2" key="1">
    <citation type="submission" date="2024-05" db="EMBL/GenBank/DDBJ databases">
        <authorList>
            <person name="Wallberg A."/>
        </authorList>
    </citation>
    <scope>NUCLEOTIDE SEQUENCE [LARGE SCALE GENOMIC DNA]</scope>
</reference>
<evidence type="ECO:0000313" key="2">
    <source>
        <dbReference type="Proteomes" id="UP001497623"/>
    </source>
</evidence>
<organism evidence="1 2">
    <name type="scientific">Meganyctiphanes norvegica</name>
    <name type="common">Northern krill</name>
    <name type="synonym">Thysanopoda norvegica</name>
    <dbReference type="NCBI Taxonomy" id="48144"/>
    <lineage>
        <taxon>Eukaryota</taxon>
        <taxon>Metazoa</taxon>
        <taxon>Ecdysozoa</taxon>
        <taxon>Arthropoda</taxon>
        <taxon>Crustacea</taxon>
        <taxon>Multicrustacea</taxon>
        <taxon>Malacostraca</taxon>
        <taxon>Eumalacostraca</taxon>
        <taxon>Eucarida</taxon>
        <taxon>Euphausiacea</taxon>
        <taxon>Euphausiidae</taxon>
        <taxon>Meganyctiphanes</taxon>
    </lineage>
</organism>
<dbReference type="GO" id="GO:0006790">
    <property type="term" value="P:sulfur compound metabolic process"/>
    <property type="evidence" value="ECO:0007669"/>
    <property type="project" value="TreeGrafter"/>
</dbReference>
<feature type="non-terminal residue" evidence="1">
    <location>
        <position position="196"/>
    </location>
</feature>
<dbReference type="EMBL" id="CAXKWB010066795">
    <property type="protein sequence ID" value="CAL4190531.1"/>
    <property type="molecule type" value="Genomic_DNA"/>
</dbReference>
<dbReference type="GO" id="GO:0001517">
    <property type="term" value="F:N-acetylglucosamine 6-O-sulfotransferase activity"/>
    <property type="evidence" value="ECO:0007669"/>
    <property type="project" value="TreeGrafter"/>
</dbReference>
<dbReference type="InterPro" id="IPR051135">
    <property type="entry name" value="Gal/GlcNAc/GalNAc_ST"/>
</dbReference>
<dbReference type="PANTHER" id="PTHR10704">
    <property type="entry name" value="CARBOHYDRATE SULFOTRANSFERASE"/>
    <property type="match status" value="1"/>
</dbReference>
<proteinExistence type="predicted"/>
<dbReference type="SUPFAM" id="SSF52540">
    <property type="entry name" value="P-loop containing nucleoside triphosphate hydrolases"/>
    <property type="match status" value="1"/>
</dbReference>
<accession>A0AAV2SEI5</accession>
<dbReference type="GO" id="GO:0006044">
    <property type="term" value="P:N-acetylglucosamine metabolic process"/>
    <property type="evidence" value="ECO:0007669"/>
    <property type="project" value="TreeGrafter"/>
</dbReference>
<keyword evidence="2" id="KW-1185">Reference proteome</keyword>
<dbReference type="Proteomes" id="UP001497623">
    <property type="component" value="Unassembled WGS sequence"/>
</dbReference>
<comment type="caution">
    <text evidence="1">The sequence shown here is derived from an EMBL/GenBank/DDBJ whole genome shotgun (WGS) entry which is preliminary data.</text>
</comment>
<protein>
    <recommendedName>
        <fullName evidence="3">Sulfotransferase</fullName>
    </recommendedName>
</protein>
<sequence>DLSWMEEWLADSSIDFKVIHLINQLYIPFRVRLMKVIRADLSWMEELLADSSIDFKVIHLIRDPRASLVSINRFKSWDKSPEHRCSKLLTDMCAYDRLVKTYPHKLMRVTLEDLSLDPWYATHIMFKFLFDQEELPERTKLFLKTHMSTTGHKTSMNTVRDSKREYEAWRYKIKSRLLSDIQNEPACREIINKMGH</sequence>
<dbReference type="PANTHER" id="PTHR10704:SF44">
    <property type="entry name" value="LD35051P-RELATED"/>
    <property type="match status" value="1"/>
</dbReference>
<feature type="non-terminal residue" evidence="1">
    <location>
        <position position="1"/>
    </location>
</feature>
<evidence type="ECO:0008006" key="3">
    <source>
        <dbReference type="Google" id="ProtNLM"/>
    </source>
</evidence>